<organism evidence="1">
    <name type="scientific">marine sediment metagenome</name>
    <dbReference type="NCBI Taxonomy" id="412755"/>
    <lineage>
        <taxon>unclassified sequences</taxon>
        <taxon>metagenomes</taxon>
        <taxon>ecological metagenomes</taxon>
    </lineage>
</organism>
<accession>X0WYJ1</accession>
<gene>
    <name evidence="1" type="ORF">S01H1_66244</name>
</gene>
<reference evidence="1" key="1">
    <citation type="journal article" date="2014" name="Front. Microbiol.">
        <title>High frequency of phylogenetically diverse reductive dehalogenase-homologous genes in deep subseafloor sedimentary metagenomes.</title>
        <authorList>
            <person name="Kawai M."/>
            <person name="Futagami T."/>
            <person name="Toyoda A."/>
            <person name="Takaki Y."/>
            <person name="Nishi S."/>
            <person name="Hori S."/>
            <person name="Arai W."/>
            <person name="Tsubouchi T."/>
            <person name="Morono Y."/>
            <person name="Uchiyama I."/>
            <person name="Ito T."/>
            <person name="Fujiyama A."/>
            <person name="Inagaki F."/>
            <person name="Takami H."/>
        </authorList>
    </citation>
    <scope>NUCLEOTIDE SEQUENCE</scope>
    <source>
        <strain evidence="1">Expedition CK06-06</strain>
    </source>
</reference>
<dbReference type="EMBL" id="BARS01043787">
    <property type="protein sequence ID" value="GAG29478.1"/>
    <property type="molecule type" value="Genomic_DNA"/>
</dbReference>
<comment type="caution">
    <text evidence="1">The sequence shown here is derived from an EMBL/GenBank/DDBJ whole genome shotgun (WGS) entry which is preliminary data.</text>
</comment>
<sequence>MSEFVATIAGDDAVVEIMPTAVIDSFNSELCAVICLPAVEFHLNPAVIALGLLLV</sequence>
<protein>
    <submittedName>
        <fullName evidence="1">Uncharacterized protein</fullName>
    </submittedName>
</protein>
<proteinExistence type="predicted"/>
<dbReference type="AlphaFoldDB" id="X0WYJ1"/>
<evidence type="ECO:0000313" key="1">
    <source>
        <dbReference type="EMBL" id="GAG29478.1"/>
    </source>
</evidence>
<name>X0WYJ1_9ZZZZ</name>